<evidence type="ECO:0000313" key="1">
    <source>
        <dbReference type="EMBL" id="MPM03133.1"/>
    </source>
</evidence>
<gene>
    <name evidence="1" type="ORF">SDC9_49393</name>
</gene>
<accession>A0A644WL43</accession>
<protein>
    <submittedName>
        <fullName evidence="1">Uncharacterized protein</fullName>
    </submittedName>
</protein>
<dbReference type="AlphaFoldDB" id="A0A644WL43"/>
<comment type="caution">
    <text evidence="1">The sequence shown here is derived from an EMBL/GenBank/DDBJ whole genome shotgun (WGS) entry which is preliminary data.</text>
</comment>
<organism evidence="1">
    <name type="scientific">bioreactor metagenome</name>
    <dbReference type="NCBI Taxonomy" id="1076179"/>
    <lineage>
        <taxon>unclassified sequences</taxon>
        <taxon>metagenomes</taxon>
        <taxon>ecological metagenomes</taxon>
    </lineage>
</organism>
<name>A0A644WL43_9ZZZZ</name>
<dbReference type="EMBL" id="VSSQ01000927">
    <property type="protein sequence ID" value="MPM03133.1"/>
    <property type="molecule type" value="Genomic_DNA"/>
</dbReference>
<reference evidence="1" key="1">
    <citation type="submission" date="2019-08" db="EMBL/GenBank/DDBJ databases">
        <authorList>
            <person name="Kucharzyk K."/>
            <person name="Murdoch R.W."/>
            <person name="Higgins S."/>
            <person name="Loffler F."/>
        </authorList>
    </citation>
    <scope>NUCLEOTIDE SEQUENCE</scope>
</reference>
<sequence length="130" mass="14460">MGRKRSIQTATDLQSAIDDFVKQCEQTGDRPSDYTFAKFLGIRPTDVARFYADGEEYPGFADAMKDLIAYREDRLCAIMEKDPKKATAAIMQLKQPHSGGYTDSQSRDGNALKVIIKTEGLGEQGLEAFK</sequence>
<proteinExistence type="predicted"/>